<dbReference type="PANTHER" id="PTHR11106:SF27">
    <property type="entry name" value="MACRO DOMAIN-CONTAINING PROTEIN"/>
    <property type="match status" value="1"/>
</dbReference>
<evidence type="ECO:0000313" key="2">
    <source>
        <dbReference type="EMBL" id="PST98546.1"/>
    </source>
</evidence>
<dbReference type="OrthoDB" id="6194521at2"/>
<protein>
    <submittedName>
        <fullName evidence="2">O-acetyl-ADP-ribose deacetylase</fullName>
    </submittedName>
</protein>
<reference evidence="2 3" key="1">
    <citation type="submission" date="2018-03" db="EMBL/GenBank/DDBJ databases">
        <title>Whole genome sequencing of Histamine producing bacteria.</title>
        <authorList>
            <person name="Butler K."/>
        </authorList>
    </citation>
    <scope>NUCLEOTIDE SEQUENCE [LARGE SCALE GENOMIC DNA]</scope>
    <source>
        <strain evidence="2 3">DSM 23343</strain>
    </source>
</reference>
<sequence length="172" mass="18509">MMTIKIITGDITTAISDAIVNAANSRMLGGGGVDGAIHRAAGPALLKACYEVPEINGIRCPVGEARITEAGELNAKYIIHTVGPMYYGHKNPALTLENAYRHSLQLAISHQCQSIAFPAISCGIYRYPPAQAATIAINVCNEAAFKQLDISFYLFDQSLVNIWQQALTATEQ</sequence>
<gene>
    <name evidence="2" type="ORF">C0W81_17835</name>
</gene>
<organism evidence="2 3">
    <name type="scientific">Photobacterium aquimaris</name>
    <dbReference type="NCBI Taxonomy" id="512643"/>
    <lineage>
        <taxon>Bacteria</taxon>
        <taxon>Pseudomonadati</taxon>
        <taxon>Pseudomonadota</taxon>
        <taxon>Gammaproteobacteria</taxon>
        <taxon>Vibrionales</taxon>
        <taxon>Vibrionaceae</taxon>
        <taxon>Photobacterium</taxon>
    </lineage>
</organism>
<evidence type="ECO:0000259" key="1">
    <source>
        <dbReference type="PROSITE" id="PS51154"/>
    </source>
</evidence>
<accession>A0A2T3HTP0</accession>
<dbReference type="NCBIfam" id="NF001664">
    <property type="entry name" value="PRK00431.1-6"/>
    <property type="match status" value="1"/>
</dbReference>
<dbReference type="EMBL" id="PYLY01000050">
    <property type="protein sequence ID" value="PST98546.1"/>
    <property type="molecule type" value="Genomic_DNA"/>
</dbReference>
<dbReference type="PROSITE" id="PS51154">
    <property type="entry name" value="MACRO"/>
    <property type="match status" value="1"/>
</dbReference>
<dbReference type="InterPro" id="IPR002589">
    <property type="entry name" value="Macro_dom"/>
</dbReference>
<comment type="caution">
    <text evidence="2">The sequence shown here is derived from an EMBL/GenBank/DDBJ whole genome shotgun (WGS) entry which is preliminary data.</text>
</comment>
<dbReference type="Gene3D" id="3.40.220.10">
    <property type="entry name" value="Leucine Aminopeptidase, subunit E, domain 1"/>
    <property type="match status" value="1"/>
</dbReference>
<evidence type="ECO:0000313" key="3">
    <source>
        <dbReference type="Proteomes" id="UP000241858"/>
    </source>
</evidence>
<proteinExistence type="predicted"/>
<name>A0A2T3HTP0_9GAMM</name>
<dbReference type="PANTHER" id="PTHR11106">
    <property type="entry name" value="GANGLIOSIDE INDUCED DIFFERENTIATION ASSOCIATED PROTEIN 2-RELATED"/>
    <property type="match status" value="1"/>
</dbReference>
<dbReference type="Proteomes" id="UP000241858">
    <property type="component" value="Unassembled WGS sequence"/>
</dbReference>
<dbReference type="AlphaFoldDB" id="A0A2T3HTP0"/>
<dbReference type="InterPro" id="IPR043472">
    <property type="entry name" value="Macro_dom-like"/>
</dbReference>
<dbReference type="SMART" id="SM00506">
    <property type="entry name" value="A1pp"/>
    <property type="match status" value="1"/>
</dbReference>
<dbReference type="SUPFAM" id="SSF52949">
    <property type="entry name" value="Macro domain-like"/>
    <property type="match status" value="1"/>
</dbReference>
<dbReference type="Pfam" id="PF01661">
    <property type="entry name" value="Macro"/>
    <property type="match status" value="1"/>
</dbReference>
<dbReference type="CDD" id="cd02908">
    <property type="entry name" value="Macro_OAADPr_deacetylase"/>
    <property type="match status" value="1"/>
</dbReference>
<feature type="domain" description="Macro" evidence="1">
    <location>
        <begin position="1"/>
        <end position="171"/>
    </location>
</feature>